<evidence type="ECO:0000259" key="8">
    <source>
        <dbReference type="PROSITE" id="PS52004"/>
    </source>
</evidence>
<dbReference type="InterPro" id="IPR013968">
    <property type="entry name" value="PKS_KR"/>
</dbReference>
<evidence type="ECO:0000256" key="1">
    <source>
        <dbReference type="ARBA" id="ARBA00022450"/>
    </source>
</evidence>
<dbReference type="Gene3D" id="3.40.366.10">
    <property type="entry name" value="Malonyl-Coenzyme A Acyl Carrier Protein, domain 2"/>
    <property type="match status" value="1"/>
</dbReference>
<accession>A0ABR4M3M0</accession>
<comment type="caution">
    <text evidence="10">The sequence shown here is derived from an EMBL/GenBank/DDBJ whole genome shotgun (WGS) entry which is preliminary data.</text>
</comment>
<dbReference type="InterPro" id="IPR006162">
    <property type="entry name" value="Ppantetheine_attach_site"/>
</dbReference>
<dbReference type="PANTHER" id="PTHR43775:SF22">
    <property type="entry name" value="SYNTHASE, PUTATIVE (JCVI)-RELATED"/>
    <property type="match status" value="1"/>
</dbReference>
<dbReference type="GeneID" id="98149635"/>
<dbReference type="InterPro" id="IPR036291">
    <property type="entry name" value="NAD(P)-bd_dom_sf"/>
</dbReference>
<dbReference type="SUPFAM" id="SSF53901">
    <property type="entry name" value="Thiolase-like"/>
    <property type="match status" value="1"/>
</dbReference>
<dbReference type="PROSITE" id="PS00012">
    <property type="entry name" value="PHOSPHOPANTETHEINE"/>
    <property type="match status" value="1"/>
</dbReference>
<dbReference type="Pfam" id="PF02801">
    <property type="entry name" value="Ketoacyl-synt_C"/>
    <property type="match status" value="1"/>
</dbReference>
<feature type="domain" description="Carrier" evidence="7">
    <location>
        <begin position="2301"/>
        <end position="2376"/>
    </location>
</feature>
<dbReference type="EMBL" id="JBFXLQ010000004">
    <property type="protein sequence ID" value="KAL2871191.1"/>
    <property type="molecule type" value="Genomic_DNA"/>
</dbReference>
<dbReference type="SMART" id="SM00826">
    <property type="entry name" value="PKS_DH"/>
    <property type="match status" value="1"/>
</dbReference>
<feature type="region of interest" description="N-terminal hotdog fold" evidence="5">
    <location>
        <begin position="924"/>
        <end position="1058"/>
    </location>
</feature>
<evidence type="ECO:0000256" key="4">
    <source>
        <dbReference type="ARBA" id="ARBA00023268"/>
    </source>
</evidence>
<dbReference type="Pfam" id="PF08659">
    <property type="entry name" value="KR"/>
    <property type="match status" value="1"/>
</dbReference>
<evidence type="ECO:0000259" key="9">
    <source>
        <dbReference type="PROSITE" id="PS52019"/>
    </source>
</evidence>
<dbReference type="InterPro" id="IPR020841">
    <property type="entry name" value="PKS_Beta-ketoAc_synthase_dom"/>
</dbReference>
<dbReference type="Pfam" id="PF23297">
    <property type="entry name" value="ACP_SdgA_C"/>
    <property type="match status" value="1"/>
</dbReference>
<dbReference type="SMART" id="SM00823">
    <property type="entry name" value="PKS_PP"/>
    <property type="match status" value="1"/>
</dbReference>
<dbReference type="InterPro" id="IPR016036">
    <property type="entry name" value="Malonyl_transacylase_ACP-bd"/>
</dbReference>
<dbReference type="InterPro" id="IPR009081">
    <property type="entry name" value="PP-bd_ACP"/>
</dbReference>
<dbReference type="PROSITE" id="PS52019">
    <property type="entry name" value="PKS_MFAS_DH"/>
    <property type="match status" value="1"/>
</dbReference>
<keyword evidence="11" id="KW-1185">Reference proteome</keyword>
<dbReference type="SMART" id="SM00825">
    <property type="entry name" value="PKS_KS"/>
    <property type="match status" value="1"/>
</dbReference>
<keyword evidence="1" id="KW-0596">Phosphopantetheine</keyword>
<dbReference type="SMART" id="SM00829">
    <property type="entry name" value="PKS_ER"/>
    <property type="match status" value="1"/>
</dbReference>
<protein>
    <submittedName>
        <fullName evidence="10">Ketoacyl-synt-domain-containing protein</fullName>
    </submittedName>
</protein>
<dbReference type="Pfam" id="PF14765">
    <property type="entry name" value="PS-DH"/>
    <property type="match status" value="1"/>
</dbReference>
<feature type="region of interest" description="Disordered" evidence="6">
    <location>
        <begin position="1064"/>
        <end position="1083"/>
    </location>
</feature>
<name>A0ABR4M3M0_9EURO</name>
<dbReference type="InterPro" id="IPR014031">
    <property type="entry name" value="Ketoacyl_synth_C"/>
</dbReference>
<keyword evidence="4" id="KW-0511">Multifunctional enzyme</keyword>
<dbReference type="InterPro" id="IPR011032">
    <property type="entry name" value="GroES-like_sf"/>
</dbReference>
<evidence type="ECO:0000256" key="2">
    <source>
        <dbReference type="ARBA" id="ARBA00022553"/>
    </source>
</evidence>
<keyword evidence="2" id="KW-0597">Phosphoprotein</keyword>
<evidence type="ECO:0000256" key="5">
    <source>
        <dbReference type="PROSITE-ProRule" id="PRU01363"/>
    </source>
</evidence>
<dbReference type="InterPro" id="IPR049552">
    <property type="entry name" value="PKS_DH_N"/>
</dbReference>
<feature type="domain" description="Ketosynthase family 3 (KS3)" evidence="8">
    <location>
        <begin position="8"/>
        <end position="436"/>
    </location>
</feature>
<dbReference type="Gene3D" id="3.40.50.720">
    <property type="entry name" value="NAD(P)-binding Rossmann-like Domain"/>
    <property type="match status" value="2"/>
</dbReference>
<keyword evidence="3" id="KW-0808">Transferase</keyword>
<feature type="region of interest" description="C-terminal hotdog fold" evidence="5">
    <location>
        <begin position="1083"/>
        <end position="1240"/>
    </location>
</feature>
<evidence type="ECO:0000313" key="10">
    <source>
        <dbReference type="EMBL" id="KAL2871191.1"/>
    </source>
</evidence>
<dbReference type="SUPFAM" id="SSF50129">
    <property type="entry name" value="GroES-like"/>
    <property type="match status" value="1"/>
</dbReference>
<feature type="region of interest" description="Disordered" evidence="6">
    <location>
        <begin position="51"/>
        <end position="73"/>
    </location>
</feature>
<proteinExistence type="predicted"/>
<dbReference type="CDD" id="cd00833">
    <property type="entry name" value="PKS"/>
    <property type="match status" value="1"/>
</dbReference>
<dbReference type="InterPro" id="IPR020843">
    <property type="entry name" value="ER"/>
</dbReference>
<sequence length="2391" mass="256701">MTDSSPPIQPIAVTGLSFRLPGDANDIDGLWKLLESGESAWTPVPQDRYNGEAFYHPNADDPNGTSNHPGGHFITPDIRNFDHAFFQISKAQAAAMDPQQRMLLELTYEALESSGISREAVAGSATAVFAALFPMDYDRHLYKDPLHLPVYYGTGVEKAILSNRISHALDLRGPSMTLDTACSGGLVALHLACQSLRSGESDTAIVAASNLILGPDHSVGLSNLHLLSSTGRCYPFDDRGDGYGRGEGVVVLVLKRVESALADRNPIRAVIRNTAVNQDGLTPKSITYPSGQAQADLARKVYAQAGLRPEEVAYVEAHGTGTRAGDKEELGAIAEVFTGSSSDRAVPLYVGATKGALGHAESAAGLASLLKALVMLDRELIPPVAGFANPKPGLPLEHIKIPTGTLPWPHAAGVTPRISINSFGFGGTNAHVILERGRRPSVESVHDEPESHRLFTLSAHSAASLTKMIQIHHKWFQHRGEKESLADISYTLLHRRSALPYRFSVVAHDKASLLEQLGQSLLLSKIKPVPSELDPVAVFTGQGAQWAGMGRELLLATTPSSIFRDSIRTSRDVLHRLGANWNLDTELLAPAETSRLGEAELGQPATTAVQIALIALLRAQGIRFQAVVGHSSGEIAAAYAAGYLSHETAIKVAFHRGVMAAAVASKGVGPGAMMSVGLGEHEVAPYLEGLSTGKVVVACMNSPQNVTVSGDADAVDEVAARLVAARQEIFHRKLLVDTAYHSHHMRAVAEEYLSRLGKLSTLGGNGVCLFSSVTSQLKTSGFDEAYWIENLVSPVRFADALQTLARSRHRSDKHVFFVEVGPHSALSGPVRQSLQHEGVPAFPFDYHGALQRNISATAAVLALVGKLFERGMHIHWDEVSALAPGADTAVVRHDLPAYSWDHSTKHWHESRLARAYRLREEPYHDLLGVPLTESTDLEPRWRHFISRATLPWLADQVVDRLVIFPGAGYVCMAIEGVAQLSRQRFPQRTIETLALNEVSFNRALVVPERERVEMQLRLQPRAGSSDLAFAFSIIALSALGGEWYEHASGVVEAVLRQEEKEDVPAIPPTQTEEGASASLPQLLPGSETVPKETLYGGTMGAVGYTYGPAFAALDSLTITGDGSHGSSSFEIVDVAAWMPARHQRPHIIHPSTLDIIFHSALPLAGRRLGPGSIVPVHIGELLISVTPTLAEPGSRLDVSTTTTSSHFRTAAFNMTARAGRDPAISVTDIEFRSLASSQSDRAKETLDNRVQERQICYELQWKPDINFMRLKDLLPSKKPCLTDILAHVAQKGDRVSSTAIGLGASVDLTHDFLTGLLHSIAAYDFVDVTPGRFDDAVNRLTKQVPIQYRTLRPAMDPVARGFEAGKYDFVLAGSAKWLKQAAILVKSSGLVLLVLSEREAKEDSWRLKMSQLEELLAFREDGGRLVAVLKPDIPTGNPANIHILTHSVPETPPAHWVSALETGLATPPNTKVAIDPLGLEAIEAIEALPADTTILVVDDRPDLPILNDPTTFDAARNLLLQKPARIVWVSPNDPAPFHQIEGVARTAHAENDHLRLVTIHVSPDLLVASRDAGNAERLVKLAARALQQVSADSSTHTEREYIILSDGAVLVPRLERSERLNRAIAGGSIGPEIESHQFVDTSRHIALPLGGEGLFEDEHAAVSTASTPLENEFLEIAVQSFVLSKSNTRTTPLVPYIGVVVATGTNVNPLSEGDIVVALARKLGTNALRIPSSHARRLPPSITPATASAFLIDVMAATYAFRDLARVLSSTGTVLIHGVRTTAGRAAVAVAKSIGVRIIATAPDSTQARLIGEEIGIHQDSVLLTRPSIHRRLPRDVFPEGLDAVFQADDSALPVEVLGHIKLFGSLVALSSSRSQLSATTAHHPSVFPALPPNVSVHSVDLASLLHSRPDLTADLLASATAVLEHIQPLSGAEGLSNTIPVMDISQTADALRMINSGLQTKIVLQASPTSLVRVLPTARAKPDLWLNEDATYIIAGGLGDIGQRFLARIAHRGAKHIATLSRRVVDADKYRSLQENLECIRPGIRLYTLRGDITSEVSLQAAAAALYSQGAPPVRGVIQCAVVMNDRPLELVNYDDFAHTTKIKVDGTLALHRAFASPDLAFFLSLSSVASIVGASAEAGYNAGNAVQDSLAHQQKQHLDVRQGGGIPSRGCRFLTANLGWTEGAALTVGDETRQAALRRAGFCLTTLDELTQFIDYILAAALDETASVSHAIIGFDAESLEGATAPNGTIKSALFSQIPRHASHLTNGQANSGEDGATRAAAKTFQQVVSEGNAEAITEFISSAVTGQIARLMSVEASSIDPRHGSIMALGLDSLVVVELRNWIMREFEAPLQSSEILAKQTVWGLAERIVGRSEVLSAAAASEGASKE</sequence>
<dbReference type="RefSeq" id="XP_070890170.1">
    <property type="nucleotide sequence ID" value="XM_071034563.1"/>
</dbReference>
<dbReference type="Pfam" id="PF21089">
    <property type="entry name" value="PKS_DH_N"/>
    <property type="match status" value="1"/>
</dbReference>
<evidence type="ECO:0000256" key="3">
    <source>
        <dbReference type="ARBA" id="ARBA00022679"/>
    </source>
</evidence>
<dbReference type="PANTHER" id="PTHR43775">
    <property type="entry name" value="FATTY ACID SYNTHASE"/>
    <property type="match status" value="1"/>
</dbReference>
<dbReference type="InterPro" id="IPR050091">
    <property type="entry name" value="PKS_NRPS_Biosynth_Enz"/>
</dbReference>
<dbReference type="Pfam" id="PF00698">
    <property type="entry name" value="Acyl_transf_1"/>
    <property type="match status" value="1"/>
</dbReference>
<reference evidence="10 11" key="1">
    <citation type="submission" date="2024-07" db="EMBL/GenBank/DDBJ databases">
        <title>Section-level genome sequencing and comparative genomics of Aspergillus sections Usti and Cavernicolus.</title>
        <authorList>
            <consortium name="Lawrence Berkeley National Laboratory"/>
            <person name="Nybo J.L."/>
            <person name="Vesth T.C."/>
            <person name="Theobald S."/>
            <person name="Frisvad J.C."/>
            <person name="Larsen T.O."/>
            <person name="Kjaerboelling I."/>
            <person name="Rothschild-Mancinelli K."/>
            <person name="Lyhne E.K."/>
            <person name="Kogle M.E."/>
            <person name="Barry K."/>
            <person name="Clum A."/>
            <person name="Na H."/>
            <person name="Ledsgaard L."/>
            <person name="Lin J."/>
            <person name="Lipzen A."/>
            <person name="Kuo A."/>
            <person name="Riley R."/>
            <person name="Mondo S."/>
            <person name="Labutti K."/>
            <person name="Haridas S."/>
            <person name="Pangalinan J."/>
            <person name="Salamov A.A."/>
            <person name="Simmons B.A."/>
            <person name="Magnuson J.K."/>
            <person name="Chen J."/>
            <person name="Drula E."/>
            <person name="Henrissat B."/>
            <person name="Wiebenga A."/>
            <person name="Lubbers R.J."/>
            <person name="Gomes A.C."/>
            <person name="Macurrencykelacurrency M.R."/>
            <person name="Stajich J."/>
            <person name="Grigoriev I.V."/>
            <person name="Mortensen U.H."/>
            <person name="De Vries R.P."/>
            <person name="Baker S.E."/>
            <person name="Andersen M.R."/>
        </authorList>
    </citation>
    <scope>NUCLEOTIDE SEQUENCE [LARGE SCALE GENOMIC DNA]</scope>
    <source>
        <strain evidence="10 11">CBS 449.75</strain>
    </source>
</reference>
<dbReference type="Gene3D" id="3.90.180.10">
    <property type="entry name" value="Medium-chain alcohol dehydrogenases, catalytic domain"/>
    <property type="match status" value="1"/>
</dbReference>
<dbReference type="InterPro" id="IPR014043">
    <property type="entry name" value="Acyl_transferase_dom"/>
</dbReference>
<evidence type="ECO:0000259" key="7">
    <source>
        <dbReference type="PROSITE" id="PS50075"/>
    </source>
</evidence>
<dbReference type="PROSITE" id="PS50075">
    <property type="entry name" value="CARRIER"/>
    <property type="match status" value="1"/>
</dbReference>
<dbReference type="Gene3D" id="1.10.1200.10">
    <property type="entry name" value="ACP-like"/>
    <property type="match status" value="1"/>
</dbReference>
<dbReference type="InterPro" id="IPR057326">
    <property type="entry name" value="KR_dom"/>
</dbReference>
<dbReference type="Gene3D" id="3.40.47.10">
    <property type="match status" value="1"/>
</dbReference>
<organism evidence="10 11">
    <name type="scientific">Aspergillus lucknowensis</name>
    <dbReference type="NCBI Taxonomy" id="176173"/>
    <lineage>
        <taxon>Eukaryota</taxon>
        <taxon>Fungi</taxon>
        <taxon>Dikarya</taxon>
        <taxon>Ascomycota</taxon>
        <taxon>Pezizomycotina</taxon>
        <taxon>Eurotiomycetes</taxon>
        <taxon>Eurotiomycetidae</taxon>
        <taxon>Eurotiales</taxon>
        <taxon>Aspergillaceae</taxon>
        <taxon>Aspergillus</taxon>
        <taxon>Aspergillus subgen. Nidulantes</taxon>
    </lineage>
</organism>
<dbReference type="PROSITE" id="PS52004">
    <property type="entry name" value="KS3_2"/>
    <property type="match status" value="1"/>
</dbReference>
<gene>
    <name evidence="10" type="ORF">BJX67DRAFT_389895</name>
</gene>
<dbReference type="SUPFAM" id="SSF52151">
    <property type="entry name" value="FabD/lysophospholipase-like"/>
    <property type="match status" value="1"/>
</dbReference>
<dbReference type="Proteomes" id="UP001610432">
    <property type="component" value="Unassembled WGS sequence"/>
</dbReference>
<dbReference type="InterPro" id="IPR014030">
    <property type="entry name" value="Ketoacyl_synth_N"/>
</dbReference>
<dbReference type="InterPro" id="IPR016035">
    <property type="entry name" value="Acyl_Trfase/lysoPLipase"/>
</dbReference>
<dbReference type="SMART" id="SM00827">
    <property type="entry name" value="PKS_AT"/>
    <property type="match status" value="1"/>
</dbReference>
<dbReference type="InterPro" id="IPR020806">
    <property type="entry name" value="PKS_PP-bd"/>
</dbReference>
<dbReference type="Pfam" id="PF16197">
    <property type="entry name" value="KAsynt_C_assoc"/>
    <property type="match status" value="1"/>
</dbReference>
<dbReference type="InterPro" id="IPR016039">
    <property type="entry name" value="Thiolase-like"/>
</dbReference>
<dbReference type="InterPro" id="IPR020807">
    <property type="entry name" value="PKS_DH"/>
</dbReference>
<feature type="domain" description="PKS/mFAS DH" evidence="9">
    <location>
        <begin position="924"/>
        <end position="1240"/>
    </location>
</feature>
<comment type="caution">
    <text evidence="5">Lacks conserved residue(s) required for the propagation of feature annotation.</text>
</comment>
<dbReference type="InterPro" id="IPR036736">
    <property type="entry name" value="ACP-like_sf"/>
</dbReference>
<evidence type="ECO:0000256" key="6">
    <source>
        <dbReference type="SAM" id="MobiDB-lite"/>
    </source>
</evidence>
<dbReference type="Gene3D" id="3.10.129.110">
    <property type="entry name" value="Polyketide synthase dehydratase"/>
    <property type="match status" value="1"/>
</dbReference>
<dbReference type="SUPFAM" id="SSF51735">
    <property type="entry name" value="NAD(P)-binding Rossmann-fold domains"/>
    <property type="match status" value="2"/>
</dbReference>
<dbReference type="SUPFAM" id="SSF55048">
    <property type="entry name" value="Probable ACP-binding domain of malonyl-CoA ACP transacylase"/>
    <property type="match status" value="1"/>
</dbReference>
<dbReference type="InterPro" id="IPR042104">
    <property type="entry name" value="PKS_dehydratase_sf"/>
</dbReference>
<evidence type="ECO:0000313" key="11">
    <source>
        <dbReference type="Proteomes" id="UP001610432"/>
    </source>
</evidence>
<dbReference type="SMART" id="SM00822">
    <property type="entry name" value="PKS_KR"/>
    <property type="match status" value="1"/>
</dbReference>
<dbReference type="SUPFAM" id="SSF47336">
    <property type="entry name" value="ACP-like"/>
    <property type="match status" value="1"/>
</dbReference>
<dbReference type="InterPro" id="IPR049551">
    <property type="entry name" value="PKS_DH_C"/>
</dbReference>
<dbReference type="InterPro" id="IPR049900">
    <property type="entry name" value="PKS_mFAS_DH"/>
</dbReference>
<dbReference type="Pfam" id="PF00109">
    <property type="entry name" value="ketoacyl-synt"/>
    <property type="match status" value="1"/>
</dbReference>
<dbReference type="InterPro" id="IPR032821">
    <property type="entry name" value="PKS_assoc"/>
</dbReference>
<dbReference type="InterPro" id="IPR001227">
    <property type="entry name" value="Ac_transferase_dom_sf"/>
</dbReference>